<reference evidence="1 2" key="1">
    <citation type="submission" date="2017-12" db="EMBL/GenBank/DDBJ databases">
        <title>Phylogenetic diversity of female urinary microbiome.</title>
        <authorList>
            <person name="Thomas-White K."/>
            <person name="Wolfe A.J."/>
        </authorList>
    </citation>
    <scope>NUCLEOTIDE SEQUENCE [LARGE SCALE GENOMIC DNA]</scope>
    <source>
        <strain evidence="1 2">UMB0416</strain>
    </source>
</reference>
<dbReference type="RefSeq" id="WP_101964758.1">
    <property type="nucleotide sequence ID" value="NZ_JAHXPO010000020.1"/>
</dbReference>
<sequence>MAYGKDKINEVRKLYVFDRFSLDKASDFANVSYATCQRWKKEAKAQGDDWDKLRAAHTMASGDIEDLGIEILTNFIVTFKSAMEELKENPQLDPEKKVKLLASVSDSYVKAVSANQKTMPTVSKLAVVFEVLDKFKDYVMQNAPEIAPKFAEMLVPFGEQMEKELK</sequence>
<protein>
    <submittedName>
        <fullName evidence="1">DNA-binding protein</fullName>
    </submittedName>
</protein>
<evidence type="ECO:0000313" key="1">
    <source>
        <dbReference type="EMBL" id="PKZ68288.1"/>
    </source>
</evidence>
<dbReference type="EMBL" id="PKJS01000011">
    <property type="protein sequence ID" value="PKZ68288.1"/>
    <property type="molecule type" value="Genomic_DNA"/>
</dbReference>
<dbReference type="GO" id="GO:0003677">
    <property type="term" value="F:DNA binding"/>
    <property type="evidence" value="ECO:0007669"/>
    <property type="project" value="UniProtKB-KW"/>
</dbReference>
<comment type="caution">
    <text evidence="1">The sequence shown here is derived from an EMBL/GenBank/DDBJ whole genome shotgun (WGS) entry which is preliminary data.</text>
</comment>
<dbReference type="InterPro" id="IPR014926">
    <property type="entry name" value="Phage_D3112_Orf24"/>
</dbReference>
<dbReference type="AlphaFoldDB" id="A0A2I1RGQ1"/>
<organism evidence="1 2">
    <name type="scientific">Faucicola osloensis</name>
    <name type="common">Moraxella osloensis</name>
    <dbReference type="NCBI Taxonomy" id="34062"/>
    <lineage>
        <taxon>Bacteria</taxon>
        <taxon>Pseudomonadati</taxon>
        <taxon>Pseudomonadota</taxon>
        <taxon>Gammaproteobacteria</taxon>
        <taxon>Moraxellales</taxon>
        <taxon>Moraxellaceae</taxon>
        <taxon>Faucicola</taxon>
    </lineage>
</organism>
<name>A0A2I1RGQ1_FAUOS</name>
<dbReference type="Pfam" id="PF08822">
    <property type="entry name" value="DUF1804"/>
    <property type="match status" value="1"/>
</dbReference>
<proteinExistence type="predicted"/>
<dbReference type="Proteomes" id="UP000234914">
    <property type="component" value="Unassembled WGS sequence"/>
</dbReference>
<evidence type="ECO:0000313" key="2">
    <source>
        <dbReference type="Proteomes" id="UP000234914"/>
    </source>
</evidence>
<keyword evidence="1" id="KW-0238">DNA-binding</keyword>
<accession>A0A2I1RGQ1</accession>
<gene>
    <name evidence="1" type="ORF">CYJ96_09095</name>
</gene>